<evidence type="ECO:0000313" key="4">
    <source>
        <dbReference type="EMBL" id="KAG5456348.1"/>
    </source>
</evidence>
<dbReference type="GO" id="GO:0019205">
    <property type="term" value="F:nucleobase-containing compound kinase activity"/>
    <property type="evidence" value="ECO:0007669"/>
    <property type="project" value="InterPro"/>
</dbReference>
<dbReference type="SUPFAM" id="SSF52540">
    <property type="entry name" value="P-loop containing nucleoside triphosphate hydrolases"/>
    <property type="match status" value="1"/>
</dbReference>
<protein>
    <recommendedName>
        <fullName evidence="6">Adenylate kinase</fullName>
    </recommendedName>
</protein>
<evidence type="ECO:0008006" key="6">
    <source>
        <dbReference type="Google" id="ProtNLM"/>
    </source>
</evidence>
<dbReference type="OrthoDB" id="442176at2759"/>
<dbReference type="Proteomes" id="UP000673691">
    <property type="component" value="Unassembled WGS sequence"/>
</dbReference>
<proteinExistence type="predicted"/>
<dbReference type="AlphaFoldDB" id="A0A8H7ZNQ4"/>
<dbReference type="Pfam" id="PF00406">
    <property type="entry name" value="ADK"/>
    <property type="match status" value="1"/>
</dbReference>
<dbReference type="InterPro" id="IPR000850">
    <property type="entry name" value="Adenylat/UMP-CMP_kin"/>
</dbReference>
<dbReference type="PANTHER" id="PTHR23359">
    <property type="entry name" value="NUCLEOTIDE KINASE"/>
    <property type="match status" value="1"/>
</dbReference>
<evidence type="ECO:0000256" key="1">
    <source>
        <dbReference type="ARBA" id="ARBA00022679"/>
    </source>
</evidence>
<reference evidence="4 5" key="1">
    <citation type="journal article" name="Sci. Rep.">
        <title>Genome-scale phylogenetic analyses confirm Olpidium as the closest living zoosporic fungus to the non-flagellated, terrestrial fungi.</title>
        <authorList>
            <person name="Chang Y."/>
            <person name="Rochon D."/>
            <person name="Sekimoto S."/>
            <person name="Wang Y."/>
            <person name="Chovatia M."/>
            <person name="Sandor L."/>
            <person name="Salamov A."/>
            <person name="Grigoriev I.V."/>
            <person name="Stajich J.E."/>
            <person name="Spatafora J.W."/>
        </authorList>
    </citation>
    <scope>NUCLEOTIDE SEQUENCE [LARGE SCALE GENOMIC DNA]</scope>
    <source>
        <strain evidence="4">S191</strain>
    </source>
</reference>
<dbReference type="GO" id="GO:0006139">
    <property type="term" value="P:nucleobase-containing compound metabolic process"/>
    <property type="evidence" value="ECO:0007669"/>
    <property type="project" value="InterPro"/>
</dbReference>
<organism evidence="4 5">
    <name type="scientific">Olpidium bornovanus</name>
    <dbReference type="NCBI Taxonomy" id="278681"/>
    <lineage>
        <taxon>Eukaryota</taxon>
        <taxon>Fungi</taxon>
        <taxon>Fungi incertae sedis</taxon>
        <taxon>Olpidiomycota</taxon>
        <taxon>Olpidiomycotina</taxon>
        <taxon>Olpidiomycetes</taxon>
        <taxon>Olpidiales</taxon>
        <taxon>Olpidiaceae</taxon>
        <taxon>Olpidium</taxon>
    </lineage>
</organism>
<dbReference type="Gene3D" id="3.40.50.300">
    <property type="entry name" value="P-loop containing nucleotide triphosphate hydrolases"/>
    <property type="match status" value="1"/>
</dbReference>
<dbReference type="InterPro" id="IPR027417">
    <property type="entry name" value="P-loop_NTPase"/>
</dbReference>
<accession>A0A8H7ZNQ4</accession>
<keyword evidence="2" id="KW-0547">Nucleotide-binding</keyword>
<keyword evidence="1" id="KW-0808">Transferase</keyword>
<keyword evidence="5" id="KW-1185">Reference proteome</keyword>
<keyword evidence="3" id="KW-0418">Kinase</keyword>
<name>A0A8H7ZNQ4_9FUNG</name>
<dbReference type="GO" id="GO:0005524">
    <property type="term" value="F:ATP binding"/>
    <property type="evidence" value="ECO:0007669"/>
    <property type="project" value="InterPro"/>
</dbReference>
<evidence type="ECO:0000313" key="5">
    <source>
        <dbReference type="Proteomes" id="UP000673691"/>
    </source>
</evidence>
<dbReference type="EMBL" id="JAEFCI010011895">
    <property type="protein sequence ID" value="KAG5456348.1"/>
    <property type="molecule type" value="Genomic_DNA"/>
</dbReference>
<dbReference type="InterPro" id="IPR033690">
    <property type="entry name" value="Adenylat_kinase_CS"/>
</dbReference>
<evidence type="ECO:0000256" key="2">
    <source>
        <dbReference type="ARBA" id="ARBA00022741"/>
    </source>
</evidence>
<dbReference type="PROSITE" id="PS00113">
    <property type="entry name" value="ADENYLATE_KINASE"/>
    <property type="match status" value="1"/>
</dbReference>
<comment type="caution">
    <text evidence="4">The sequence shown here is derived from an EMBL/GenBank/DDBJ whole genome shotgun (WGS) entry which is preliminary data.</text>
</comment>
<gene>
    <name evidence="4" type="ORF">BJ554DRAFT_3938</name>
</gene>
<evidence type="ECO:0000256" key="3">
    <source>
        <dbReference type="ARBA" id="ARBA00022777"/>
    </source>
</evidence>
<sequence>MVTIALLQNTINASGASRFVIDGFPRTIDQGLEFEEQVCPSRAVIYFECPEEAMLRLVLKRGESSGRLADNAEPVSTSVVDHYVRENKVITISCFGTPEEIHQEIKGTLGGAPRGMPFPRFRTWGAASAPLHRTHEPAPARTPAEEVWPPGKLHDEISVSRTAFPRAAFRRGYLVPPRPVPGGICTLCAEGAGGRKKQRFGAARTKSVIQ</sequence>